<proteinExistence type="inferred from homology"/>
<dbReference type="EMBL" id="AP018449">
    <property type="protein sequence ID" value="BBB91159.1"/>
    <property type="molecule type" value="Genomic_DNA"/>
</dbReference>
<dbReference type="OrthoDB" id="1683619at2"/>
<feature type="domain" description="4Fe-4S ferredoxin-type" evidence="6">
    <location>
        <begin position="1"/>
        <end position="27"/>
    </location>
</feature>
<sequence length="267" mass="29746">MLTVSSECEKCGICGETCPMGIIHIAEDGPEISFLDKCIECGHCIAVCPKDALDYEKAPLDKQVPLGDDPVLDPLTASRFLRSRRSIRCYKQEPVSQEKLLALLEIARFAPTGGNSQGLSYVVVTERQLMEKLTEATVEWVEELVRDKVAMIMPYAEIVDEYRQTKRDVILRGAPHLIVATAPKEMSSGQSNARFSLAYVELFAPTLGLGTCWAGFLEQCGFSGYPKLLQLLGIEENMAVAGAVMVGYPRYTYRRMVDRNPLQVTWR</sequence>
<dbReference type="Gene3D" id="3.30.70.20">
    <property type="match status" value="1"/>
</dbReference>
<dbReference type="Gene3D" id="3.40.109.10">
    <property type="entry name" value="NADH Oxidase"/>
    <property type="match status" value="1"/>
</dbReference>
<name>A0A348AJB1_9FIRM</name>
<dbReference type="GO" id="GO:0046872">
    <property type="term" value="F:metal ion binding"/>
    <property type="evidence" value="ECO:0007669"/>
    <property type="project" value="UniProtKB-KW"/>
</dbReference>
<dbReference type="InterPro" id="IPR029479">
    <property type="entry name" value="Nitroreductase"/>
</dbReference>
<dbReference type="PROSITE" id="PS51379">
    <property type="entry name" value="4FE4S_FER_2"/>
    <property type="match status" value="2"/>
</dbReference>
<reference evidence="7 8" key="1">
    <citation type="journal article" date="2018" name="Int. J. Syst. Evol. Microbiol.">
        <title>Methylomusa anaerophila gen. nov., sp. nov., an anaerobic methanol-utilizing bacterium isolated from a microbial fuel cell.</title>
        <authorList>
            <person name="Amano N."/>
            <person name="Yamamuro A."/>
            <person name="Miyahara M."/>
            <person name="Kouzuma A."/>
            <person name="Abe T."/>
            <person name="Watanabe K."/>
        </authorList>
    </citation>
    <scope>NUCLEOTIDE SEQUENCE [LARGE SCALE GENOMIC DNA]</scope>
    <source>
        <strain evidence="7 8">MMFC1</strain>
    </source>
</reference>
<accession>A0A348AJB1</accession>
<dbReference type="InterPro" id="IPR017896">
    <property type="entry name" value="4Fe4S_Fe-S-bd"/>
</dbReference>
<evidence type="ECO:0000256" key="3">
    <source>
        <dbReference type="ARBA" id="ARBA00023002"/>
    </source>
</evidence>
<evidence type="ECO:0000256" key="5">
    <source>
        <dbReference type="ARBA" id="ARBA00023014"/>
    </source>
</evidence>
<dbReference type="RefSeq" id="WP_126308219.1">
    <property type="nucleotide sequence ID" value="NZ_AP018449.1"/>
</dbReference>
<protein>
    <submittedName>
        <fullName evidence="7">Ferredoxin</fullName>
    </submittedName>
</protein>
<organism evidence="7 8">
    <name type="scientific">Methylomusa anaerophila</name>
    <dbReference type="NCBI Taxonomy" id="1930071"/>
    <lineage>
        <taxon>Bacteria</taxon>
        <taxon>Bacillati</taxon>
        <taxon>Bacillota</taxon>
        <taxon>Negativicutes</taxon>
        <taxon>Selenomonadales</taxon>
        <taxon>Sporomusaceae</taxon>
        <taxon>Methylomusa</taxon>
    </lineage>
</organism>
<evidence type="ECO:0000256" key="4">
    <source>
        <dbReference type="ARBA" id="ARBA00023004"/>
    </source>
</evidence>
<dbReference type="KEGG" id="mana:MAMMFC1_01830"/>
<feature type="domain" description="4Fe-4S ferredoxin-type" evidence="6">
    <location>
        <begin position="28"/>
        <end position="58"/>
    </location>
</feature>
<evidence type="ECO:0000313" key="7">
    <source>
        <dbReference type="EMBL" id="BBB91159.1"/>
    </source>
</evidence>
<comment type="similarity">
    <text evidence="1">Belongs to the nitroreductase family.</text>
</comment>
<keyword evidence="2" id="KW-0479">Metal-binding</keyword>
<dbReference type="AlphaFoldDB" id="A0A348AJB1"/>
<dbReference type="Pfam" id="PF13187">
    <property type="entry name" value="Fer4_9"/>
    <property type="match status" value="1"/>
</dbReference>
<evidence type="ECO:0000256" key="2">
    <source>
        <dbReference type="ARBA" id="ARBA00022723"/>
    </source>
</evidence>
<dbReference type="Proteomes" id="UP000276437">
    <property type="component" value="Chromosome"/>
</dbReference>
<dbReference type="Pfam" id="PF00881">
    <property type="entry name" value="Nitroreductase"/>
    <property type="match status" value="1"/>
</dbReference>
<dbReference type="SUPFAM" id="SSF54862">
    <property type="entry name" value="4Fe-4S ferredoxins"/>
    <property type="match status" value="1"/>
</dbReference>
<gene>
    <name evidence="7" type="ORF">MAMMFC1_01830</name>
</gene>
<dbReference type="SUPFAM" id="SSF55469">
    <property type="entry name" value="FMN-dependent nitroreductase-like"/>
    <property type="match status" value="1"/>
</dbReference>
<dbReference type="PANTHER" id="PTHR43673">
    <property type="entry name" value="NAD(P)H NITROREDUCTASE YDGI-RELATED"/>
    <property type="match status" value="1"/>
</dbReference>
<dbReference type="PANTHER" id="PTHR43673:SF10">
    <property type="entry name" value="NADH DEHYDROGENASE_NAD(P)H NITROREDUCTASE XCC3605-RELATED"/>
    <property type="match status" value="1"/>
</dbReference>
<dbReference type="GO" id="GO:0016491">
    <property type="term" value="F:oxidoreductase activity"/>
    <property type="evidence" value="ECO:0007669"/>
    <property type="project" value="UniProtKB-KW"/>
</dbReference>
<keyword evidence="3" id="KW-0560">Oxidoreductase</keyword>
<dbReference type="PROSITE" id="PS00198">
    <property type="entry name" value="4FE4S_FER_1"/>
    <property type="match status" value="1"/>
</dbReference>
<evidence type="ECO:0000313" key="8">
    <source>
        <dbReference type="Proteomes" id="UP000276437"/>
    </source>
</evidence>
<dbReference type="CDD" id="cd02143">
    <property type="entry name" value="nitroreductase_FeS-like"/>
    <property type="match status" value="1"/>
</dbReference>
<evidence type="ECO:0000259" key="6">
    <source>
        <dbReference type="PROSITE" id="PS51379"/>
    </source>
</evidence>
<evidence type="ECO:0000256" key="1">
    <source>
        <dbReference type="ARBA" id="ARBA00007118"/>
    </source>
</evidence>
<dbReference type="InterPro" id="IPR017900">
    <property type="entry name" value="4Fe4S_Fe_S_CS"/>
</dbReference>
<keyword evidence="5" id="KW-0411">Iron-sulfur</keyword>
<keyword evidence="8" id="KW-1185">Reference proteome</keyword>
<keyword evidence="4" id="KW-0408">Iron</keyword>
<dbReference type="InterPro" id="IPR000415">
    <property type="entry name" value="Nitroreductase-like"/>
</dbReference>
<dbReference type="GO" id="GO:0051536">
    <property type="term" value="F:iron-sulfur cluster binding"/>
    <property type="evidence" value="ECO:0007669"/>
    <property type="project" value="UniProtKB-KW"/>
</dbReference>